<sequence>MEQIESSDEDSLYLTASDEEPNLEADEIIFTPSTWSVESLPVQTMTGNIEIWKFGSTSSFRTVPVTTNVADVLSIAVSSIYGANRDNISLFLPYRIIEPYGKICDQIIHSVDIPKVFIVQRPEARQPQSRFLTSAQDMINQWDNASRVLMSCGHAITPDSLYDYCMSQMKSGNYMFTCPAIPNPDRIEFCGRQWTFDDVTERACLSDDERNVFEMMLSYNWLQQRQNTHFCPQCGKFIESECSQNGYCVCQQCNHGGTYKFCVFCLQQWNNAVPYGYCGNSNCNDSLQKRREILNSCPNKIIVDVPNCPTVRACPNCNYLVQHDGDVCKHMDCPSINCNTKFCFICLKVKNDGDDYWPCGGAFERCNPAPRQSI</sequence>
<evidence type="ECO:0000259" key="7">
    <source>
        <dbReference type="PROSITE" id="PS51873"/>
    </source>
</evidence>
<accession>A0ABQ9EUK1</accession>
<name>A0ABQ9EUK1_TEGGR</name>
<evidence type="ECO:0000256" key="6">
    <source>
        <dbReference type="ARBA" id="ARBA00022833"/>
    </source>
</evidence>
<comment type="caution">
    <text evidence="8">The sequence shown here is derived from an EMBL/GenBank/DDBJ whole genome shotgun (WGS) entry which is preliminary data.</text>
</comment>
<proteinExistence type="predicted"/>
<evidence type="ECO:0000313" key="9">
    <source>
        <dbReference type="Proteomes" id="UP001217089"/>
    </source>
</evidence>
<organism evidence="8 9">
    <name type="scientific">Tegillarca granosa</name>
    <name type="common">Malaysian cockle</name>
    <name type="synonym">Anadara granosa</name>
    <dbReference type="NCBI Taxonomy" id="220873"/>
    <lineage>
        <taxon>Eukaryota</taxon>
        <taxon>Metazoa</taxon>
        <taxon>Spiralia</taxon>
        <taxon>Lophotrochozoa</taxon>
        <taxon>Mollusca</taxon>
        <taxon>Bivalvia</taxon>
        <taxon>Autobranchia</taxon>
        <taxon>Pteriomorphia</taxon>
        <taxon>Arcoida</taxon>
        <taxon>Arcoidea</taxon>
        <taxon>Arcidae</taxon>
        <taxon>Tegillarca</taxon>
    </lineage>
</organism>
<evidence type="ECO:0000256" key="3">
    <source>
        <dbReference type="ARBA" id="ARBA00022737"/>
    </source>
</evidence>
<keyword evidence="9" id="KW-1185">Reference proteome</keyword>
<gene>
    <name evidence="8" type="ORF">KUTeg_013742</name>
</gene>
<keyword evidence="5" id="KW-0833">Ubl conjugation pathway</keyword>
<evidence type="ECO:0000256" key="5">
    <source>
        <dbReference type="ARBA" id="ARBA00022786"/>
    </source>
</evidence>
<dbReference type="Proteomes" id="UP001217089">
    <property type="component" value="Unassembled WGS sequence"/>
</dbReference>
<dbReference type="SUPFAM" id="SSF57850">
    <property type="entry name" value="RING/U-box"/>
    <property type="match status" value="1"/>
</dbReference>
<dbReference type="Gene3D" id="1.20.120.1750">
    <property type="match status" value="1"/>
</dbReference>
<evidence type="ECO:0000256" key="1">
    <source>
        <dbReference type="ARBA" id="ARBA00022679"/>
    </source>
</evidence>
<dbReference type="EMBL" id="JARBDR010000657">
    <property type="protein sequence ID" value="KAJ8308868.1"/>
    <property type="molecule type" value="Genomic_DNA"/>
</dbReference>
<protein>
    <recommendedName>
        <fullName evidence="7">RING-type domain-containing protein</fullName>
    </recommendedName>
</protein>
<dbReference type="PROSITE" id="PS51873">
    <property type="entry name" value="TRIAD"/>
    <property type="match status" value="1"/>
</dbReference>
<keyword evidence="1" id="KW-0808">Transferase</keyword>
<evidence type="ECO:0000256" key="4">
    <source>
        <dbReference type="ARBA" id="ARBA00022771"/>
    </source>
</evidence>
<keyword evidence="6" id="KW-0862">Zinc</keyword>
<evidence type="ECO:0000256" key="2">
    <source>
        <dbReference type="ARBA" id="ARBA00022723"/>
    </source>
</evidence>
<dbReference type="InterPro" id="IPR044066">
    <property type="entry name" value="TRIAD_supradom"/>
</dbReference>
<keyword evidence="2" id="KW-0479">Metal-binding</keyword>
<feature type="domain" description="RING-type" evidence="7">
    <location>
        <begin position="133"/>
        <end position="370"/>
    </location>
</feature>
<evidence type="ECO:0000313" key="8">
    <source>
        <dbReference type="EMBL" id="KAJ8308868.1"/>
    </source>
</evidence>
<reference evidence="8 9" key="1">
    <citation type="submission" date="2022-12" db="EMBL/GenBank/DDBJ databases">
        <title>Chromosome-level genome of Tegillarca granosa.</title>
        <authorList>
            <person name="Kim J."/>
        </authorList>
    </citation>
    <scope>NUCLEOTIDE SEQUENCE [LARGE SCALE GENOMIC DNA]</scope>
    <source>
        <strain evidence="8">Teg-2019</strain>
        <tissue evidence="8">Adductor muscle</tissue>
    </source>
</reference>
<keyword evidence="3" id="KW-0677">Repeat</keyword>
<keyword evidence="4" id="KW-0863">Zinc-finger</keyword>